<dbReference type="PANTHER" id="PTHR30290:SF62">
    <property type="entry name" value="OLIGOPEPTIDE ABC TRANSPORTER, PERIPLASMIC OLIGOPEPTIDE-BINDING PROTEIN"/>
    <property type="match status" value="1"/>
</dbReference>
<evidence type="ECO:0000313" key="5">
    <source>
        <dbReference type="EMBL" id="MFC3764534.1"/>
    </source>
</evidence>
<gene>
    <name evidence="5" type="ORF">ACFOUW_27100</name>
</gene>
<dbReference type="RefSeq" id="WP_205121466.1">
    <property type="nucleotide sequence ID" value="NZ_JAFBCM010000001.1"/>
</dbReference>
<feature type="signal peptide" evidence="3">
    <location>
        <begin position="1"/>
        <end position="24"/>
    </location>
</feature>
<dbReference type="Gene3D" id="3.10.105.10">
    <property type="entry name" value="Dipeptide-binding Protein, Domain 3"/>
    <property type="match status" value="1"/>
</dbReference>
<name>A0ABV7YJL6_9ACTN</name>
<protein>
    <submittedName>
        <fullName evidence="5">ABC transporter substrate-binding protein</fullName>
    </submittedName>
</protein>
<dbReference type="EMBL" id="JBHRZH010000027">
    <property type="protein sequence ID" value="MFC3764534.1"/>
    <property type="molecule type" value="Genomic_DNA"/>
</dbReference>
<feature type="domain" description="Solute-binding protein family 5" evidence="4">
    <location>
        <begin position="124"/>
        <end position="534"/>
    </location>
</feature>
<keyword evidence="3" id="KW-0732">Signal</keyword>
<dbReference type="InterPro" id="IPR039424">
    <property type="entry name" value="SBP_5"/>
</dbReference>
<comment type="subcellular location">
    <subcellularLocation>
        <location evidence="1">Cell membrane</location>
        <topology evidence="1">Lipid-anchor</topology>
    </subcellularLocation>
</comment>
<dbReference type="PROSITE" id="PS51318">
    <property type="entry name" value="TAT"/>
    <property type="match status" value="1"/>
</dbReference>
<evidence type="ECO:0000256" key="3">
    <source>
        <dbReference type="SAM" id="SignalP"/>
    </source>
</evidence>
<dbReference type="InterPro" id="IPR023765">
    <property type="entry name" value="SBP_5_CS"/>
</dbReference>
<dbReference type="Gene3D" id="3.40.190.10">
    <property type="entry name" value="Periplasmic binding protein-like II"/>
    <property type="match status" value="1"/>
</dbReference>
<comment type="caution">
    <text evidence="5">The sequence shown here is derived from an EMBL/GenBank/DDBJ whole genome shotgun (WGS) entry which is preliminary data.</text>
</comment>
<dbReference type="InterPro" id="IPR006311">
    <property type="entry name" value="TAT_signal"/>
</dbReference>
<evidence type="ECO:0000256" key="1">
    <source>
        <dbReference type="ARBA" id="ARBA00004193"/>
    </source>
</evidence>
<dbReference type="CDD" id="cd08500">
    <property type="entry name" value="PBP2_NikA_DppA_OppA_like_4"/>
    <property type="match status" value="1"/>
</dbReference>
<dbReference type="Proteomes" id="UP001595699">
    <property type="component" value="Unassembled WGS sequence"/>
</dbReference>
<dbReference type="PANTHER" id="PTHR30290">
    <property type="entry name" value="PERIPLASMIC BINDING COMPONENT OF ABC TRANSPORTER"/>
    <property type="match status" value="1"/>
</dbReference>
<feature type="region of interest" description="Disordered" evidence="2">
    <location>
        <begin position="29"/>
        <end position="50"/>
    </location>
</feature>
<dbReference type="PROSITE" id="PS51257">
    <property type="entry name" value="PROKAR_LIPOPROTEIN"/>
    <property type="match status" value="1"/>
</dbReference>
<feature type="chain" id="PRO_5046831042" evidence="3">
    <location>
        <begin position="25"/>
        <end position="652"/>
    </location>
</feature>
<evidence type="ECO:0000313" key="6">
    <source>
        <dbReference type="Proteomes" id="UP001595699"/>
    </source>
</evidence>
<reference evidence="6" key="1">
    <citation type="journal article" date="2019" name="Int. J. Syst. Evol. Microbiol.">
        <title>The Global Catalogue of Microorganisms (GCM) 10K type strain sequencing project: providing services to taxonomists for standard genome sequencing and annotation.</title>
        <authorList>
            <consortium name="The Broad Institute Genomics Platform"/>
            <consortium name="The Broad Institute Genome Sequencing Center for Infectious Disease"/>
            <person name="Wu L."/>
            <person name="Ma J."/>
        </authorList>
    </citation>
    <scope>NUCLEOTIDE SEQUENCE [LARGE SCALE GENOMIC DNA]</scope>
    <source>
        <strain evidence="6">CGMCC 4.7241</strain>
    </source>
</reference>
<accession>A0ABV7YJL6</accession>
<keyword evidence="6" id="KW-1185">Reference proteome</keyword>
<dbReference type="PROSITE" id="PS01040">
    <property type="entry name" value="SBP_BACTERIAL_5"/>
    <property type="match status" value="1"/>
</dbReference>
<proteinExistence type="predicted"/>
<dbReference type="InterPro" id="IPR000914">
    <property type="entry name" value="SBP_5_dom"/>
</dbReference>
<organism evidence="5 6">
    <name type="scientific">Tenggerimyces flavus</name>
    <dbReference type="NCBI Taxonomy" id="1708749"/>
    <lineage>
        <taxon>Bacteria</taxon>
        <taxon>Bacillati</taxon>
        <taxon>Actinomycetota</taxon>
        <taxon>Actinomycetes</taxon>
        <taxon>Propionibacteriales</taxon>
        <taxon>Nocardioidaceae</taxon>
        <taxon>Tenggerimyces</taxon>
    </lineage>
</organism>
<dbReference type="Pfam" id="PF00496">
    <property type="entry name" value="SBP_bac_5"/>
    <property type="match status" value="1"/>
</dbReference>
<sequence length="652" mass="72578">MAIDISRRSLLLTAALVGGSSALAGCSFLSTDPEGPDEGKGNGNTGADAGAKESPMLAALVQQGKLPKLSERLPNKPLVVQPMTKPGSFGGTFRKGQIDAADGYPMRNLGRSCLAEWNLESTAPQAGLAESWDIEDGGRTYVFHLREGVKWSDGTPFTTDDLMFVHDHVLLNKTLTPQPWGWLSQQGKAVDFEKIDDHTIAFKFAAPHGLLLKFFCFPDAALGLMQPKHYLSKFHPDFTDLASLTKQAKAEAYNGWNDLFAAKNDFWLNPDRPVLGAWKIAKPAKAGGQAVAERNPYYWKVDPDGRQLPYVDRITWFFAEPETIVLRAANGDLDIGTAALTFRDMPVLLRNADKNGYRVLSWKDDAALPAISLNQNHPDTILRDLFGKADFRAALSHAINRQELNETLYVGQGIIQHPCGQAEDIYFVKGMGQRFIEYDVAKANSLLDGLGLTERDKDGFRLRLDGKKLRLELMIQQQDLVELYQLVVDYWAKVGINAFAHLIAGELWWQRVPEAKYDIACSTTETYIWDIDPGSVVPTALSAFWAPMNGVWYQSNGEQGTEPTGDIRKLQELYDQLKQEVDEAKRLELGRAILDLHDKNVWVIGTVMTPTHPMVANADLYNIREHAMESYHVGGDMATLLEQVSYEDPSKH</sequence>
<evidence type="ECO:0000259" key="4">
    <source>
        <dbReference type="Pfam" id="PF00496"/>
    </source>
</evidence>
<evidence type="ECO:0000256" key="2">
    <source>
        <dbReference type="SAM" id="MobiDB-lite"/>
    </source>
</evidence>
<dbReference type="SUPFAM" id="SSF53850">
    <property type="entry name" value="Periplasmic binding protein-like II"/>
    <property type="match status" value="1"/>
</dbReference>